<dbReference type="RefSeq" id="WP_084379480.1">
    <property type="nucleotide sequence ID" value="NZ_LS483433.1"/>
</dbReference>
<gene>
    <name evidence="1" type="ORF">SAMN05216202_0618</name>
</gene>
<reference evidence="2" key="1">
    <citation type="submission" date="2016-10" db="EMBL/GenBank/DDBJ databases">
        <authorList>
            <person name="Varghese N."/>
            <person name="Submissions S."/>
        </authorList>
    </citation>
    <scope>NUCLEOTIDE SEQUENCE [LARGE SCALE GENOMIC DNA]</scope>
    <source>
        <strain evidence="2">LMG 2223</strain>
    </source>
</reference>
<dbReference type="OrthoDB" id="6933282at2"/>
<organism evidence="1 2">
    <name type="scientific">Pseudomonas mucidolens</name>
    <dbReference type="NCBI Taxonomy" id="46679"/>
    <lineage>
        <taxon>Bacteria</taxon>
        <taxon>Pseudomonadati</taxon>
        <taxon>Pseudomonadota</taxon>
        <taxon>Gammaproteobacteria</taxon>
        <taxon>Pseudomonadales</taxon>
        <taxon>Pseudomonadaceae</taxon>
        <taxon>Pseudomonas</taxon>
    </lineage>
</organism>
<keyword evidence="2" id="KW-1185">Reference proteome</keyword>
<evidence type="ECO:0000313" key="1">
    <source>
        <dbReference type="EMBL" id="SDU85456.1"/>
    </source>
</evidence>
<accession>A0A1H2LYU2</accession>
<evidence type="ECO:0000313" key="2">
    <source>
        <dbReference type="Proteomes" id="UP000198600"/>
    </source>
</evidence>
<proteinExistence type="predicted"/>
<dbReference type="EMBL" id="LT629802">
    <property type="protein sequence ID" value="SDU85456.1"/>
    <property type="molecule type" value="Genomic_DNA"/>
</dbReference>
<protein>
    <submittedName>
        <fullName evidence="1">Uncharacterized protein</fullName>
    </submittedName>
</protein>
<dbReference type="Proteomes" id="UP000198600">
    <property type="component" value="Chromosome I"/>
</dbReference>
<dbReference type="AlphaFoldDB" id="A0A1H2LYU2"/>
<sequence length="82" mass="9274">MPQIRRFTGVNSVTNIEPDTGFMPVLLFKFADWLEKFSRGTQSMLEPHVPNQKVGWHAHRIAMPTFAFHFKTSGKLPICSGG</sequence>
<name>A0A1H2LYU2_9PSED</name>